<dbReference type="EMBL" id="FMPI01000015">
    <property type="protein sequence ID" value="SCT20551.1"/>
    <property type="molecule type" value="Genomic_DNA"/>
</dbReference>
<proteinExistence type="predicted"/>
<reference evidence="2 4" key="2">
    <citation type="submission" date="2016-09" db="EMBL/GenBank/DDBJ databases">
        <authorList>
            <consortium name="Pathogen Informatics"/>
        </authorList>
    </citation>
    <scope>NUCLEOTIDE SEQUENCE [LARGE SCALE GENOMIC DNA]</scope>
    <source>
        <strain evidence="2 4">82B</strain>
    </source>
</reference>
<name>A0A1D4PC85_9STAP</name>
<reference evidence="1 3" key="1">
    <citation type="submission" date="2016-09" db="EMBL/GenBank/DDBJ databases">
        <authorList>
            <consortium name="Pathogen Informatics"/>
            <person name="Sun Q."/>
            <person name="Inoue M."/>
        </authorList>
    </citation>
    <scope>NUCLEOTIDE SEQUENCE [LARGE SCALE GENOMIC DNA]</scope>
    <source>
        <strain evidence="1 3">82C</strain>
    </source>
</reference>
<dbReference type="NCBIfam" id="NF040878">
    <property type="entry name" value="SE1561_fam"/>
    <property type="match status" value="1"/>
</dbReference>
<evidence type="ECO:0000313" key="4">
    <source>
        <dbReference type="Proteomes" id="UP000095768"/>
    </source>
</evidence>
<evidence type="ECO:0000313" key="2">
    <source>
        <dbReference type="EMBL" id="SCT28512.1"/>
    </source>
</evidence>
<organism evidence="2 4">
    <name type="scientific">Staphylococcus caeli</name>
    <dbReference type="NCBI Taxonomy" id="2201815"/>
    <lineage>
        <taxon>Bacteria</taxon>
        <taxon>Bacillati</taxon>
        <taxon>Bacillota</taxon>
        <taxon>Bacilli</taxon>
        <taxon>Bacillales</taxon>
        <taxon>Staphylococcaceae</taxon>
        <taxon>Staphylococcus</taxon>
    </lineage>
</organism>
<sequence>MNENQTIEQIRARLEKFIEDIDHVNPDEVRVEDIDEWIGLLDQLEEKVKTVSNSSEA</sequence>
<dbReference type="OrthoDB" id="2408067at2"/>
<evidence type="ECO:0000313" key="1">
    <source>
        <dbReference type="EMBL" id="SCT20551.1"/>
    </source>
</evidence>
<dbReference type="InterPro" id="IPR047670">
    <property type="entry name" value="YfjT-like"/>
</dbReference>
<dbReference type="Proteomes" id="UP000095768">
    <property type="component" value="Unassembled WGS sequence"/>
</dbReference>
<gene>
    <name evidence="2" type="ORF">SAMEA2297795_02161</name>
    <name evidence="1" type="ORF">SAMEA2297796_01944</name>
</gene>
<dbReference type="AlphaFoldDB" id="A0A1D4PC85"/>
<dbReference type="RefSeq" id="WP_142351588.1">
    <property type="nucleotide sequence ID" value="NZ_FMPG01000011.1"/>
</dbReference>
<accession>A0A1D4PC85</accession>
<keyword evidence="3" id="KW-1185">Reference proteome</keyword>
<dbReference type="Proteomes" id="UP000095412">
    <property type="component" value="Unassembled WGS sequence"/>
</dbReference>
<protein>
    <submittedName>
        <fullName evidence="1 2">Cytosolic protein</fullName>
    </submittedName>
</protein>
<dbReference type="EMBL" id="FMPG01000011">
    <property type="protein sequence ID" value="SCT28512.1"/>
    <property type="molecule type" value="Genomic_DNA"/>
</dbReference>
<evidence type="ECO:0000313" key="3">
    <source>
        <dbReference type="Proteomes" id="UP000095412"/>
    </source>
</evidence>